<dbReference type="InterPro" id="IPR050300">
    <property type="entry name" value="GDXG_lipolytic_enzyme"/>
</dbReference>
<evidence type="ECO:0000256" key="2">
    <source>
        <dbReference type="SAM" id="MobiDB-lite"/>
    </source>
</evidence>
<feature type="compositionally biased region" description="Acidic residues" evidence="2">
    <location>
        <begin position="401"/>
        <end position="430"/>
    </location>
</feature>
<evidence type="ECO:0000313" key="4">
    <source>
        <dbReference type="EMBL" id="GBG27655.1"/>
    </source>
</evidence>
<dbReference type="Proteomes" id="UP000241890">
    <property type="component" value="Unassembled WGS sequence"/>
</dbReference>
<gene>
    <name evidence="4" type="ORF">FCC1311_011331</name>
</gene>
<proteinExistence type="predicted"/>
<dbReference type="Pfam" id="PF07859">
    <property type="entry name" value="Abhydrolase_3"/>
    <property type="match status" value="1"/>
</dbReference>
<dbReference type="InterPro" id="IPR013094">
    <property type="entry name" value="AB_hydrolase_3"/>
</dbReference>
<organism evidence="4 5">
    <name type="scientific">Hondaea fermentalgiana</name>
    <dbReference type="NCBI Taxonomy" id="2315210"/>
    <lineage>
        <taxon>Eukaryota</taxon>
        <taxon>Sar</taxon>
        <taxon>Stramenopiles</taxon>
        <taxon>Bigyra</taxon>
        <taxon>Labyrinthulomycetes</taxon>
        <taxon>Thraustochytrida</taxon>
        <taxon>Thraustochytriidae</taxon>
        <taxon>Hondaea</taxon>
    </lineage>
</organism>
<dbReference type="InterPro" id="IPR029058">
    <property type="entry name" value="AB_hydrolase_fold"/>
</dbReference>
<accession>A0A2R5GAN4</accession>
<dbReference type="SUPFAM" id="SSF53474">
    <property type="entry name" value="alpha/beta-Hydrolases"/>
    <property type="match status" value="1"/>
</dbReference>
<reference evidence="4 5" key="1">
    <citation type="submission" date="2017-12" db="EMBL/GenBank/DDBJ databases">
        <title>Sequencing, de novo assembly and annotation of complete genome of a new Thraustochytrid species, strain FCC1311.</title>
        <authorList>
            <person name="Sedici K."/>
            <person name="Godart F."/>
            <person name="Aiese Cigliano R."/>
            <person name="Sanseverino W."/>
            <person name="Barakat M."/>
            <person name="Ortet P."/>
            <person name="Marechal E."/>
            <person name="Cagnac O."/>
            <person name="Amato A."/>
        </authorList>
    </citation>
    <scope>NUCLEOTIDE SEQUENCE [LARGE SCALE GENOMIC DNA]</scope>
</reference>
<keyword evidence="5" id="KW-1185">Reference proteome</keyword>
<feature type="domain" description="Alpha/beta hydrolase fold-3" evidence="3">
    <location>
        <begin position="151"/>
        <end position="375"/>
    </location>
</feature>
<dbReference type="PANTHER" id="PTHR48081:SF8">
    <property type="entry name" value="ALPHA_BETA HYDROLASE FOLD-3 DOMAIN-CONTAINING PROTEIN-RELATED"/>
    <property type="match status" value="1"/>
</dbReference>
<feature type="region of interest" description="Disordered" evidence="2">
    <location>
        <begin position="398"/>
        <end position="430"/>
    </location>
</feature>
<name>A0A2R5GAN4_9STRA</name>
<comment type="caution">
    <text evidence="4">The sequence shown here is derived from an EMBL/GenBank/DDBJ whole genome shotgun (WGS) entry which is preliminary data.</text>
</comment>
<dbReference type="EMBL" id="BEYU01000034">
    <property type="protein sequence ID" value="GBG27655.1"/>
    <property type="molecule type" value="Genomic_DNA"/>
</dbReference>
<dbReference type="AlphaFoldDB" id="A0A2R5GAN4"/>
<evidence type="ECO:0000256" key="1">
    <source>
        <dbReference type="ARBA" id="ARBA00022801"/>
    </source>
</evidence>
<evidence type="ECO:0000313" key="5">
    <source>
        <dbReference type="Proteomes" id="UP000241890"/>
    </source>
</evidence>
<dbReference type="OrthoDB" id="206647at2759"/>
<dbReference type="GO" id="GO:0016787">
    <property type="term" value="F:hydrolase activity"/>
    <property type="evidence" value="ECO:0007669"/>
    <property type="project" value="UniProtKB-KW"/>
</dbReference>
<sequence>MDRDADPQLDAMGKELVASTPGLANDSEETLNKLADETNEFLPPCWCCKTTLCDCSSPHPFKMRLVDQIGACYMWWAGAYVDSQGNSNFSRDRWENLREGSRVPPVPKEEAINGVYSVDEQIDDADGGEMTVRVYLHTEKQDPAAPPRPVLIYFHGGGFCINHQDSGGMDNLCLEYAQQGFVVLSMDYRLAPEFPFPTGLRDAFQTIRWAKTIGRGILGDDCDLDGKLVLSGDSSGGNFALVIASLLRDGLDADLRPNEFPQLRAQHLVLIYPALYYIPDVGDIEIQDTHYVLTRPTLAFFVDSYVPGGVEERKKALQDRRLSPLVAGIEGLPRCTVVTASDDALRPTGEKLIELLEEADMPVKPIRANATHGFIVHQFLEEAVRCKQEIFDDLAYLVGDQPEDEEVENTSSEESEEEDDDASVDDAVEN</sequence>
<protein>
    <submittedName>
        <fullName evidence="4">Tuliposide A-converting enzyme 1, chloroplastic</fullName>
    </submittedName>
</protein>
<keyword evidence="1" id="KW-0378">Hydrolase</keyword>
<dbReference type="Gene3D" id="3.40.50.1820">
    <property type="entry name" value="alpha/beta hydrolase"/>
    <property type="match status" value="1"/>
</dbReference>
<dbReference type="InParanoid" id="A0A2R5GAN4"/>
<dbReference type="PANTHER" id="PTHR48081">
    <property type="entry name" value="AB HYDROLASE SUPERFAMILY PROTEIN C4A8.06C"/>
    <property type="match status" value="1"/>
</dbReference>
<evidence type="ECO:0000259" key="3">
    <source>
        <dbReference type="Pfam" id="PF07859"/>
    </source>
</evidence>